<dbReference type="InterPro" id="IPR039420">
    <property type="entry name" value="WalR-like"/>
</dbReference>
<proteinExistence type="predicted"/>
<evidence type="ECO:0000313" key="10">
    <source>
        <dbReference type="EMBL" id="RDD62949.1"/>
    </source>
</evidence>
<sequence length="265" mass="29673">MPRHGRSRRKQSVSNAEASRLMVVDDDALFRESLIENLRDDGYEVVDFAAGQPAVDYLCGGGSADLVVLDWRMPGISGIQVLRAIREHGIDVPVIFLTVLGDQIYEEAALNHGAVDFVEKSRSLAILKRRIELSVRRNGHDQAAAAGETAAEPAEGLVRVGRLEIDRETSRAYWRGEEVPLTLNEFRIVDLLATRAGRDVRYRELYDQVHGAGFIAGSGEEGFRGNVRTLIKRIRQKFRVLDSQFEAIENYPGFGYRWRDDSTAA</sequence>
<dbReference type="InterPro" id="IPR001789">
    <property type="entry name" value="Sig_transdc_resp-reg_receiver"/>
</dbReference>
<dbReference type="GO" id="GO:0006355">
    <property type="term" value="P:regulation of DNA-templated transcription"/>
    <property type="evidence" value="ECO:0007669"/>
    <property type="project" value="InterPro"/>
</dbReference>
<dbReference type="PROSITE" id="PS51755">
    <property type="entry name" value="OMPR_PHOB"/>
    <property type="match status" value="1"/>
</dbReference>
<evidence type="ECO:0000256" key="4">
    <source>
        <dbReference type="ARBA" id="ARBA00023125"/>
    </source>
</evidence>
<keyword evidence="2" id="KW-0902">Two-component regulatory system</keyword>
<keyword evidence="11" id="KW-1185">Reference proteome</keyword>
<feature type="domain" description="OmpR/PhoB-type" evidence="9">
    <location>
        <begin position="155"/>
        <end position="260"/>
    </location>
</feature>
<evidence type="ECO:0000313" key="11">
    <source>
        <dbReference type="Proteomes" id="UP000253941"/>
    </source>
</evidence>
<dbReference type="GO" id="GO:0000976">
    <property type="term" value="F:transcription cis-regulatory region binding"/>
    <property type="evidence" value="ECO:0007669"/>
    <property type="project" value="TreeGrafter"/>
</dbReference>
<keyword evidence="1 6" id="KW-0597">Phosphoprotein</keyword>
<dbReference type="GO" id="GO:0000156">
    <property type="term" value="F:phosphorelay response regulator activity"/>
    <property type="evidence" value="ECO:0007669"/>
    <property type="project" value="TreeGrafter"/>
</dbReference>
<keyword evidence="3" id="KW-0805">Transcription regulation</keyword>
<evidence type="ECO:0000259" key="9">
    <source>
        <dbReference type="PROSITE" id="PS51755"/>
    </source>
</evidence>
<gene>
    <name evidence="10" type="ORF">DRB17_04010</name>
</gene>
<keyword evidence="5" id="KW-0804">Transcription</keyword>
<dbReference type="Pfam" id="PF00486">
    <property type="entry name" value="Trans_reg_C"/>
    <property type="match status" value="1"/>
</dbReference>
<dbReference type="EMBL" id="QPMH01000003">
    <property type="protein sequence ID" value="RDD62949.1"/>
    <property type="molecule type" value="Genomic_DNA"/>
</dbReference>
<dbReference type="SMART" id="SM00448">
    <property type="entry name" value="REC"/>
    <property type="match status" value="1"/>
</dbReference>
<feature type="modified residue" description="4-aspartylphosphate" evidence="6">
    <location>
        <position position="70"/>
    </location>
</feature>
<feature type="DNA-binding region" description="OmpR/PhoB-type" evidence="7">
    <location>
        <begin position="155"/>
        <end position="260"/>
    </location>
</feature>
<dbReference type="Gene3D" id="3.40.50.2300">
    <property type="match status" value="1"/>
</dbReference>
<dbReference type="Pfam" id="PF00072">
    <property type="entry name" value="Response_reg"/>
    <property type="match status" value="1"/>
</dbReference>
<dbReference type="Proteomes" id="UP000253941">
    <property type="component" value="Unassembled WGS sequence"/>
</dbReference>
<dbReference type="InterPro" id="IPR001867">
    <property type="entry name" value="OmpR/PhoB-type_DNA-bd"/>
</dbReference>
<dbReference type="GO" id="GO:0005829">
    <property type="term" value="C:cytosol"/>
    <property type="evidence" value="ECO:0007669"/>
    <property type="project" value="TreeGrafter"/>
</dbReference>
<dbReference type="SUPFAM" id="SSF52172">
    <property type="entry name" value="CheY-like"/>
    <property type="match status" value="1"/>
</dbReference>
<dbReference type="InterPro" id="IPR036388">
    <property type="entry name" value="WH-like_DNA-bd_sf"/>
</dbReference>
<dbReference type="SMART" id="SM00862">
    <property type="entry name" value="Trans_reg_C"/>
    <property type="match status" value="1"/>
</dbReference>
<dbReference type="InterPro" id="IPR011006">
    <property type="entry name" value="CheY-like_superfamily"/>
</dbReference>
<keyword evidence="4 7" id="KW-0238">DNA-binding</keyword>
<dbReference type="PANTHER" id="PTHR48111">
    <property type="entry name" value="REGULATOR OF RPOS"/>
    <property type="match status" value="1"/>
</dbReference>
<dbReference type="AlphaFoldDB" id="A0A369TCB6"/>
<protein>
    <submittedName>
        <fullName evidence="10">DNA-binding response regulator</fullName>
    </submittedName>
</protein>
<evidence type="ECO:0000259" key="8">
    <source>
        <dbReference type="PROSITE" id="PS50110"/>
    </source>
</evidence>
<dbReference type="PROSITE" id="PS50110">
    <property type="entry name" value="RESPONSE_REGULATORY"/>
    <property type="match status" value="1"/>
</dbReference>
<accession>A0A369TCB6</accession>
<comment type="caution">
    <text evidence="10">The sequence shown here is derived from an EMBL/GenBank/DDBJ whole genome shotgun (WGS) entry which is preliminary data.</text>
</comment>
<evidence type="ECO:0000256" key="6">
    <source>
        <dbReference type="PROSITE-ProRule" id="PRU00169"/>
    </source>
</evidence>
<dbReference type="SUPFAM" id="SSF46894">
    <property type="entry name" value="C-terminal effector domain of the bipartite response regulators"/>
    <property type="match status" value="1"/>
</dbReference>
<reference evidence="10 11" key="1">
    <citation type="submission" date="2018-07" db="EMBL/GenBank/DDBJ databases">
        <title>Venubactetium sediminum gen. nov., sp. nov., isolated from a marine solar saltern.</title>
        <authorList>
            <person name="Wang S."/>
        </authorList>
    </citation>
    <scope>NUCLEOTIDE SEQUENCE [LARGE SCALE GENOMIC DNA]</scope>
    <source>
        <strain evidence="10 11">WD2A32</strain>
    </source>
</reference>
<dbReference type="PANTHER" id="PTHR48111:SF1">
    <property type="entry name" value="TWO-COMPONENT RESPONSE REGULATOR ORR33"/>
    <property type="match status" value="1"/>
</dbReference>
<dbReference type="GO" id="GO:0032993">
    <property type="term" value="C:protein-DNA complex"/>
    <property type="evidence" value="ECO:0007669"/>
    <property type="project" value="TreeGrafter"/>
</dbReference>
<feature type="domain" description="Response regulatory" evidence="8">
    <location>
        <begin position="20"/>
        <end position="135"/>
    </location>
</feature>
<organism evidence="10 11">
    <name type="scientific">Ferruginivarius sediminum</name>
    <dbReference type="NCBI Taxonomy" id="2661937"/>
    <lineage>
        <taxon>Bacteria</taxon>
        <taxon>Pseudomonadati</taxon>
        <taxon>Pseudomonadota</taxon>
        <taxon>Alphaproteobacteria</taxon>
        <taxon>Rhodospirillales</taxon>
        <taxon>Rhodospirillaceae</taxon>
        <taxon>Ferruginivarius</taxon>
    </lineage>
</organism>
<evidence type="ECO:0000256" key="1">
    <source>
        <dbReference type="ARBA" id="ARBA00022553"/>
    </source>
</evidence>
<dbReference type="CDD" id="cd17574">
    <property type="entry name" value="REC_OmpR"/>
    <property type="match status" value="1"/>
</dbReference>
<dbReference type="CDD" id="cd00383">
    <property type="entry name" value="trans_reg_C"/>
    <property type="match status" value="1"/>
</dbReference>
<dbReference type="Gene3D" id="1.10.10.10">
    <property type="entry name" value="Winged helix-like DNA-binding domain superfamily/Winged helix DNA-binding domain"/>
    <property type="match status" value="1"/>
</dbReference>
<evidence type="ECO:0000256" key="7">
    <source>
        <dbReference type="PROSITE-ProRule" id="PRU01091"/>
    </source>
</evidence>
<evidence type="ECO:0000256" key="5">
    <source>
        <dbReference type="ARBA" id="ARBA00023163"/>
    </source>
</evidence>
<evidence type="ECO:0000256" key="3">
    <source>
        <dbReference type="ARBA" id="ARBA00023015"/>
    </source>
</evidence>
<evidence type="ECO:0000256" key="2">
    <source>
        <dbReference type="ARBA" id="ARBA00023012"/>
    </source>
</evidence>
<name>A0A369TCB6_9PROT</name>
<dbReference type="InterPro" id="IPR016032">
    <property type="entry name" value="Sig_transdc_resp-reg_C-effctor"/>
</dbReference>